<evidence type="ECO:0000256" key="6">
    <source>
        <dbReference type="ARBA" id="ARBA00022490"/>
    </source>
</evidence>
<evidence type="ECO:0000256" key="14">
    <source>
        <dbReference type="ARBA" id="ARBA00022842"/>
    </source>
</evidence>
<dbReference type="Pfam" id="PF14622">
    <property type="entry name" value="Ribonucleas_3_3"/>
    <property type="match status" value="1"/>
</dbReference>
<evidence type="ECO:0000256" key="12">
    <source>
        <dbReference type="ARBA" id="ARBA00022759"/>
    </source>
</evidence>
<dbReference type="SMART" id="SM00358">
    <property type="entry name" value="DSRM"/>
    <property type="match status" value="1"/>
</dbReference>
<evidence type="ECO:0000259" key="16">
    <source>
        <dbReference type="PROSITE" id="PS50137"/>
    </source>
</evidence>
<keyword evidence="12" id="KW-0255">Endonuclease</keyword>
<keyword evidence="14" id="KW-0460">Magnesium</keyword>
<evidence type="ECO:0000256" key="2">
    <source>
        <dbReference type="ARBA" id="ARBA00004496"/>
    </source>
</evidence>
<evidence type="ECO:0000256" key="4">
    <source>
        <dbReference type="ARBA" id="ARBA00011738"/>
    </source>
</evidence>
<keyword evidence="8" id="KW-0507">mRNA processing</keyword>
<evidence type="ECO:0000256" key="3">
    <source>
        <dbReference type="ARBA" id="ARBA00010183"/>
    </source>
</evidence>
<dbReference type="Gene3D" id="3.30.160.20">
    <property type="match status" value="1"/>
</dbReference>
<evidence type="ECO:0000256" key="9">
    <source>
        <dbReference type="ARBA" id="ARBA00022694"/>
    </source>
</evidence>
<dbReference type="HAMAP" id="MF_00104">
    <property type="entry name" value="RNase_III"/>
    <property type="match status" value="1"/>
</dbReference>
<protein>
    <recommendedName>
        <fullName evidence="5">ribonuclease III</fullName>
        <ecNumber evidence="5">3.1.26.3</ecNumber>
    </recommendedName>
</protein>
<comment type="catalytic activity">
    <reaction evidence="1">
        <text>Endonucleolytic cleavage to 5'-phosphomonoester.</text>
        <dbReference type="EC" id="3.1.26.3"/>
    </reaction>
</comment>
<comment type="caution">
    <text evidence="18">The sequence shown here is derived from an EMBL/GenBank/DDBJ whole genome shotgun (WGS) entry which is preliminary data.</text>
</comment>
<dbReference type="InterPro" id="IPR036389">
    <property type="entry name" value="RNase_III_sf"/>
</dbReference>
<dbReference type="InterPro" id="IPR011907">
    <property type="entry name" value="RNase_III"/>
</dbReference>
<dbReference type="InterPro" id="IPR000999">
    <property type="entry name" value="RNase_III_dom"/>
</dbReference>
<dbReference type="GO" id="GO:0042802">
    <property type="term" value="F:identical protein binding"/>
    <property type="evidence" value="ECO:0007669"/>
    <property type="project" value="UniProtKB-ARBA"/>
</dbReference>
<accession>A0A0F9W022</accession>
<dbReference type="SUPFAM" id="SSF54768">
    <property type="entry name" value="dsRNA-binding domain-like"/>
    <property type="match status" value="1"/>
</dbReference>
<comment type="subunit">
    <text evidence="4">Homodimer.</text>
</comment>
<keyword evidence="6" id="KW-0963">Cytoplasm</keyword>
<keyword evidence="7" id="KW-0698">rRNA processing</keyword>
<name>A0A0F9W022_9ZZZZ</name>
<evidence type="ECO:0000256" key="1">
    <source>
        <dbReference type="ARBA" id="ARBA00000109"/>
    </source>
</evidence>
<evidence type="ECO:0000256" key="7">
    <source>
        <dbReference type="ARBA" id="ARBA00022552"/>
    </source>
</evidence>
<dbReference type="Gene3D" id="1.10.1520.10">
    <property type="entry name" value="Ribonuclease III domain"/>
    <property type="match status" value="1"/>
</dbReference>
<dbReference type="PROSITE" id="PS50142">
    <property type="entry name" value="RNASE_3_2"/>
    <property type="match status" value="1"/>
</dbReference>
<feature type="domain" description="RNase III" evidence="17">
    <location>
        <begin position="8"/>
        <end position="130"/>
    </location>
</feature>
<comment type="subcellular location">
    <subcellularLocation>
        <location evidence="2">Cytoplasm</location>
    </subcellularLocation>
</comment>
<dbReference type="GO" id="GO:0010468">
    <property type="term" value="P:regulation of gene expression"/>
    <property type="evidence" value="ECO:0007669"/>
    <property type="project" value="TreeGrafter"/>
</dbReference>
<dbReference type="Pfam" id="PF00035">
    <property type="entry name" value="dsrm"/>
    <property type="match status" value="1"/>
</dbReference>
<dbReference type="GO" id="GO:0005737">
    <property type="term" value="C:cytoplasm"/>
    <property type="evidence" value="ECO:0007669"/>
    <property type="project" value="UniProtKB-SubCell"/>
</dbReference>
<dbReference type="GO" id="GO:0008033">
    <property type="term" value="P:tRNA processing"/>
    <property type="evidence" value="ECO:0007669"/>
    <property type="project" value="UniProtKB-KW"/>
</dbReference>
<dbReference type="PROSITE" id="PS00517">
    <property type="entry name" value="RNASE_3_1"/>
    <property type="match status" value="1"/>
</dbReference>
<dbReference type="PROSITE" id="PS50137">
    <property type="entry name" value="DS_RBD"/>
    <property type="match status" value="1"/>
</dbReference>
<evidence type="ECO:0000256" key="5">
    <source>
        <dbReference type="ARBA" id="ARBA00012177"/>
    </source>
</evidence>
<keyword evidence="15" id="KW-0694">RNA-binding</keyword>
<organism evidence="18">
    <name type="scientific">marine sediment metagenome</name>
    <dbReference type="NCBI Taxonomy" id="412755"/>
    <lineage>
        <taxon>unclassified sequences</taxon>
        <taxon>metagenomes</taxon>
        <taxon>ecological metagenomes</taxon>
    </lineage>
</organism>
<dbReference type="FunFam" id="3.30.160.20:FF:000003">
    <property type="entry name" value="Ribonuclease 3"/>
    <property type="match status" value="1"/>
</dbReference>
<dbReference type="GO" id="GO:0003725">
    <property type="term" value="F:double-stranded RNA binding"/>
    <property type="evidence" value="ECO:0007669"/>
    <property type="project" value="TreeGrafter"/>
</dbReference>
<sequence>MRISNQALDELQTRLGHDFNNRDLLILALTHRSAEKNHNQRLEFLGDAVLGFVVAEALYQLYPDAPEGDLSQLRAALVNRETLSELARNLALGDLLVLGQGERKSGGQRRDSILCDAMEALLGAVYLDGGADACRRCILSLMQDRMQHDPADGASKDPKTRLQELLQAGALALPDYQVVAVRGEEHEQEFEVSCSIALLDRKTKGIGRSRRLAEQQAARQALVLLQNSQMKDKG</sequence>
<dbReference type="EMBL" id="LAZR01000004">
    <property type="protein sequence ID" value="KKO10626.1"/>
    <property type="molecule type" value="Genomic_DNA"/>
</dbReference>
<evidence type="ECO:0000256" key="15">
    <source>
        <dbReference type="ARBA" id="ARBA00022884"/>
    </source>
</evidence>
<keyword evidence="11" id="KW-0479">Metal-binding</keyword>
<dbReference type="GO" id="GO:0046872">
    <property type="term" value="F:metal ion binding"/>
    <property type="evidence" value="ECO:0007669"/>
    <property type="project" value="UniProtKB-KW"/>
</dbReference>
<feature type="domain" description="DRBM" evidence="16">
    <location>
        <begin position="157"/>
        <end position="227"/>
    </location>
</feature>
<dbReference type="SUPFAM" id="SSF69065">
    <property type="entry name" value="RNase III domain-like"/>
    <property type="match status" value="1"/>
</dbReference>
<dbReference type="AlphaFoldDB" id="A0A0F9W022"/>
<dbReference type="EC" id="3.1.26.3" evidence="5"/>
<dbReference type="CDD" id="cd00593">
    <property type="entry name" value="RIBOc"/>
    <property type="match status" value="1"/>
</dbReference>
<gene>
    <name evidence="18" type="ORF">LCGC14_0021060</name>
</gene>
<evidence type="ECO:0000256" key="10">
    <source>
        <dbReference type="ARBA" id="ARBA00022722"/>
    </source>
</evidence>
<dbReference type="SMART" id="SM00535">
    <property type="entry name" value="RIBOc"/>
    <property type="match status" value="1"/>
</dbReference>
<dbReference type="GO" id="GO:0006397">
    <property type="term" value="P:mRNA processing"/>
    <property type="evidence" value="ECO:0007669"/>
    <property type="project" value="UniProtKB-KW"/>
</dbReference>
<evidence type="ECO:0000256" key="8">
    <source>
        <dbReference type="ARBA" id="ARBA00022664"/>
    </source>
</evidence>
<dbReference type="PANTHER" id="PTHR11207">
    <property type="entry name" value="RIBONUCLEASE III"/>
    <property type="match status" value="1"/>
</dbReference>
<evidence type="ECO:0000256" key="11">
    <source>
        <dbReference type="ARBA" id="ARBA00022723"/>
    </source>
</evidence>
<reference evidence="18" key="1">
    <citation type="journal article" date="2015" name="Nature">
        <title>Complex archaea that bridge the gap between prokaryotes and eukaryotes.</title>
        <authorList>
            <person name="Spang A."/>
            <person name="Saw J.H."/>
            <person name="Jorgensen S.L."/>
            <person name="Zaremba-Niedzwiedzka K."/>
            <person name="Martijn J."/>
            <person name="Lind A.E."/>
            <person name="van Eijk R."/>
            <person name="Schleper C."/>
            <person name="Guy L."/>
            <person name="Ettema T.J."/>
        </authorList>
    </citation>
    <scope>NUCLEOTIDE SEQUENCE</scope>
</reference>
<keyword evidence="13" id="KW-0378">Hydrolase</keyword>
<dbReference type="CDD" id="cd10845">
    <property type="entry name" value="DSRM_RNAse_III_family"/>
    <property type="match status" value="1"/>
</dbReference>
<keyword evidence="9" id="KW-0819">tRNA processing</keyword>
<evidence type="ECO:0000256" key="13">
    <source>
        <dbReference type="ARBA" id="ARBA00022801"/>
    </source>
</evidence>
<dbReference type="InterPro" id="IPR014720">
    <property type="entry name" value="dsRBD_dom"/>
</dbReference>
<dbReference type="FunFam" id="1.10.1520.10:FF:000001">
    <property type="entry name" value="Ribonuclease 3"/>
    <property type="match status" value="1"/>
</dbReference>
<proteinExistence type="inferred from homology"/>
<dbReference type="GO" id="GO:0004525">
    <property type="term" value="F:ribonuclease III activity"/>
    <property type="evidence" value="ECO:0007669"/>
    <property type="project" value="UniProtKB-EC"/>
</dbReference>
<dbReference type="GO" id="GO:0006364">
    <property type="term" value="P:rRNA processing"/>
    <property type="evidence" value="ECO:0007669"/>
    <property type="project" value="UniProtKB-KW"/>
</dbReference>
<comment type="similarity">
    <text evidence="3">Belongs to the ribonuclease III family.</text>
</comment>
<evidence type="ECO:0000313" key="18">
    <source>
        <dbReference type="EMBL" id="KKO10626.1"/>
    </source>
</evidence>
<dbReference type="PANTHER" id="PTHR11207:SF0">
    <property type="entry name" value="RIBONUCLEASE 3"/>
    <property type="match status" value="1"/>
</dbReference>
<keyword evidence="10" id="KW-0540">Nuclease</keyword>
<evidence type="ECO:0000259" key="17">
    <source>
        <dbReference type="PROSITE" id="PS50142"/>
    </source>
</evidence>
<dbReference type="NCBIfam" id="TIGR02191">
    <property type="entry name" value="RNaseIII"/>
    <property type="match status" value="1"/>
</dbReference>